<dbReference type="EMBL" id="CP136925">
    <property type="protein sequence ID" value="WXA13740.1"/>
    <property type="molecule type" value="Genomic_DNA"/>
</dbReference>
<evidence type="ECO:0000259" key="4">
    <source>
        <dbReference type="Pfam" id="PF18962"/>
    </source>
</evidence>
<gene>
    <name evidence="6" type="ORF">R3L15_02440</name>
    <name evidence="5" type="ORF">R3L16_04955</name>
</gene>
<keyword evidence="1 3" id="KW-0732">Signal</keyword>
<evidence type="ECO:0000313" key="6">
    <source>
        <dbReference type="EMBL" id="WXA13740.1"/>
    </source>
</evidence>
<feature type="region of interest" description="Disordered" evidence="2">
    <location>
        <begin position="379"/>
        <end position="423"/>
    </location>
</feature>
<feature type="domain" description="Secretion system C-terminal sorting" evidence="4">
    <location>
        <begin position="454"/>
        <end position="531"/>
    </location>
</feature>
<reference evidence="5 7" key="1">
    <citation type="submission" date="2023-10" db="EMBL/GenBank/DDBJ databases">
        <title>Culture-based analysis of two novel bacteria associated with mangrove crab gills.</title>
        <authorList>
            <person name="Yang X."/>
            <person name="Garuglieri E."/>
            <person name="Van Goethem M.W."/>
            <person name="Fusi M."/>
            <person name="Marasco R."/>
            <person name="Daffonchio D.G."/>
        </authorList>
    </citation>
    <scope>NUCLEOTIDE SEQUENCE [LARGE SCALE GENOMIC DNA]</scope>
    <source>
        <strain evidence="6">UG2-1</strain>
        <strain evidence="5">UG2-2</strain>
        <strain evidence="7">UG2_2</strain>
    </source>
</reference>
<feature type="signal peptide" evidence="3">
    <location>
        <begin position="1"/>
        <end position="19"/>
    </location>
</feature>
<feature type="chain" id="PRO_5044712895" evidence="3">
    <location>
        <begin position="20"/>
        <end position="532"/>
    </location>
</feature>
<dbReference type="InterPro" id="IPR026444">
    <property type="entry name" value="Secre_tail"/>
</dbReference>
<proteinExistence type="predicted"/>
<feature type="compositionally biased region" description="Acidic residues" evidence="2">
    <location>
        <begin position="401"/>
        <end position="423"/>
    </location>
</feature>
<feature type="compositionally biased region" description="Polar residues" evidence="2">
    <location>
        <begin position="379"/>
        <end position="389"/>
    </location>
</feature>
<evidence type="ECO:0000256" key="2">
    <source>
        <dbReference type="SAM" id="MobiDB-lite"/>
    </source>
</evidence>
<dbReference type="RefSeq" id="WP_338733018.1">
    <property type="nucleotide sequence ID" value="NZ_CP136924.1"/>
</dbReference>
<dbReference type="AlphaFoldDB" id="A0AAU6P345"/>
<dbReference type="Pfam" id="PF18962">
    <property type="entry name" value="Por_Secre_tail"/>
    <property type="match status" value="1"/>
</dbReference>
<dbReference type="EMBL" id="CP136924">
    <property type="protein sequence ID" value="WXA03839.1"/>
    <property type="molecule type" value="Genomic_DNA"/>
</dbReference>
<dbReference type="GO" id="GO:0005509">
    <property type="term" value="F:calcium ion binding"/>
    <property type="evidence" value="ECO:0007669"/>
    <property type="project" value="InterPro"/>
</dbReference>
<keyword evidence="7" id="KW-1185">Reference proteome</keyword>
<dbReference type="NCBIfam" id="TIGR04183">
    <property type="entry name" value="Por_Secre_tail"/>
    <property type="match status" value="1"/>
</dbReference>
<accession>A0AAU6P345</accession>
<name>A0AAU6P345_9FLAO</name>
<organism evidence="5 7">
    <name type="scientific">Mangrovimonas cancribranchiae</name>
    <dbReference type="NCBI Taxonomy" id="3080055"/>
    <lineage>
        <taxon>Bacteria</taxon>
        <taxon>Pseudomonadati</taxon>
        <taxon>Bacteroidota</taxon>
        <taxon>Flavobacteriia</taxon>
        <taxon>Flavobacteriales</taxon>
        <taxon>Flavobacteriaceae</taxon>
        <taxon>Mangrovimonas</taxon>
    </lineage>
</organism>
<dbReference type="SUPFAM" id="SSF103647">
    <property type="entry name" value="TSP type-3 repeat"/>
    <property type="match status" value="1"/>
</dbReference>
<sequence length="532" mass="58679">MKQCYVLLFTLCFFNLSIGQNTLFYTVESIPYQSFQGDAEVTFNQDDVYSDVINIPFDFSFSSYYQGFFYEDFFSQLVISSNGSISFDTSLANGYCPWAFSDTLPVSDSNHNLAQMNIFGPFHDIYNMAPGVDNGVVFTGVSGEAPHRKFYVVYDSIPQFSCTELLSSSHVVLHETTGIIEVFIYDKPLCDWNGGNAVIGLQKSIGGDIVAITPTGRNTGAWETSSEAWRFTPASNFDVVICDVDNNGVEQFDLDPYKANILELFNLSPDENSITILNENEVVVSGSVALTTTPIDYTIVINPGIAEETFQLTLSAIDCTADADTDGMPSDMEDVNNDGNLANDDTDGDGIPNYLDDDDDGDNVLTNIELVFGDGRTIENSTSSPTFLDTDNDGIPNHLDFDDDGDGILSIDEDYNENGDPTDDDLNNNGVPDYLDAQQLNVEELSLETNLFTLYPNPTSTDINIAFPEQLQVESKLLEITIYDLQGREVIQSQQRISNNNVALNISNLASGNYILMVKIDGLQKAKKFIVE</sequence>
<evidence type="ECO:0000313" key="7">
    <source>
        <dbReference type="Proteomes" id="UP001368318"/>
    </source>
</evidence>
<dbReference type="Proteomes" id="UP001368318">
    <property type="component" value="Chromosome"/>
</dbReference>
<evidence type="ECO:0000256" key="1">
    <source>
        <dbReference type="ARBA" id="ARBA00022729"/>
    </source>
</evidence>
<dbReference type="InterPro" id="IPR028974">
    <property type="entry name" value="TSP_type-3_rpt"/>
</dbReference>
<evidence type="ECO:0000313" key="5">
    <source>
        <dbReference type="EMBL" id="WXA03839.1"/>
    </source>
</evidence>
<dbReference type="KEGG" id="mcaa:R3L15_02440"/>
<protein>
    <submittedName>
        <fullName evidence="5">T9SS type A sorting domain-containing protein</fullName>
    </submittedName>
</protein>
<evidence type="ECO:0000256" key="3">
    <source>
        <dbReference type="SAM" id="SignalP"/>
    </source>
</evidence>